<name>A0A482J2N0_9BURK</name>
<evidence type="ECO:0000313" key="4">
    <source>
        <dbReference type="EMBL" id="QBP13270.1"/>
    </source>
</evidence>
<dbReference type="GO" id="GO:0000160">
    <property type="term" value="P:phosphorelay signal transduction system"/>
    <property type="evidence" value="ECO:0007669"/>
    <property type="project" value="InterPro"/>
</dbReference>
<feature type="domain" description="Response regulatory" evidence="3">
    <location>
        <begin position="6"/>
        <end position="120"/>
    </location>
</feature>
<evidence type="ECO:0000313" key="5">
    <source>
        <dbReference type="Proteomes" id="UP000253772"/>
    </source>
</evidence>
<gene>
    <name evidence="4" type="ORF">DDF84_026915</name>
</gene>
<proteinExistence type="predicted"/>
<protein>
    <submittedName>
        <fullName evidence="4">Response regulator</fullName>
    </submittedName>
</protein>
<dbReference type="SMART" id="SM00448">
    <property type="entry name" value="REC"/>
    <property type="match status" value="1"/>
</dbReference>
<dbReference type="InterPro" id="IPR001789">
    <property type="entry name" value="Sig_transdc_resp-reg_receiver"/>
</dbReference>
<feature type="modified residue" description="4-aspartylphosphate" evidence="2">
    <location>
        <position position="55"/>
    </location>
</feature>
<dbReference type="PANTHER" id="PTHR44591:SF25">
    <property type="entry name" value="CHEMOTAXIS TWO-COMPONENT RESPONSE REGULATOR"/>
    <property type="match status" value="1"/>
</dbReference>
<dbReference type="SUPFAM" id="SSF52172">
    <property type="entry name" value="CheY-like"/>
    <property type="match status" value="1"/>
</dbReference>
<evidence type="ECO:0000259" key="3">
    <source>
        <dbReference type="PROSITE" id="PS50110"/>
    </source>
</evidence>
<sequence length="129" mass="13495">MTALPVIAIVDDDASVRDAMGQLVRSFDLAVELYASGQALLQSASIGHIRCVVSDVRMPGIDGFALCTALRALGLDVPVILMTAYAQDGDEQRALDVGATGFLGKPFQEKELLRCLARALASGESGSGI</sequence>
<reference evidence="4 5" key="1">
    <citation type="submission" date="2019-03" db="EMBL/GenBank/DDBJ databases">
        <title>Comparative insights into the high quality Complete genome sequence of highly metal resistant Cupriavidus metallidurans strain BS1 isolated from a gold-copper mine.</title>
        <authorList>
            <person name="Mazhar H.S."/>
            <person name="Rensing C."/>
        </authorList>
    </citation>
    <scope>NUCLEOTIDE SEQUENCE [LARGE SCALE GENOMIC DNA]</scope>
    <source>
        <strain evidence="4 5">BS1</strain>
    </source>
</reference>
<dbReference type="PANTHER" id="PTHR44591">
    <property type="entry name" value="STRESS RESPONSE REGULATOR PROTEIN 1"/>
    <property type="match status" value="1"/>
</dbReference>
<organism evidence="4 5">
    <name type="scientific">Cupriavidus metallidurans</name>
    <dbReference type="NCBI Taxonomy" id="119219"/>
    <lineage>
        <taxon>Bacteria</taxon>
        <taxon>Pseudomonadati</taxon>
        <taxon>Pseudomonadota</taxon>
        <taxon>Betaproteobacteria</taxon>
        <taxon>Burkholderiales</taxon>
        <taxon>Burkholderiaceae</taxon>
        <taxon>Cupriavidus</taxon>
    </lineage>
</organism>
<dbReference type="InterPro" id="IPR011006">
    <property type="entry name" value="CheY-like_superfamily"/>
</dbReference>
<accession>A0A482J2N0</accession>
<dbReference type="EMBL" id="CP037901">
    <property type="protein sequence ID" value="QBP13270.1"/>
    <property type="molecule type" value="Genomic_DNA"/>
</dbReference>
<dbReference type="Proteomes" id="UP000253772">
    <property type="component" value="Chromosome c2"/>
</dbReference>
<dbReference type="RefSeq" id="WP_017513590.1">
    <property type="nucleotide sequence ID" value="NZ_CP037901.1"/>
</dbReference>
<dbReference type="InterPro" id="IPR050595">
    <property type="entry name" value="Bact_response_regulator"/>
</dbReference>
<evidence type="ECO:0000256" key="1">
    <source>
        <dbReference type="ARBA" id="ARBA00022553"/>
    </source>
</evidence>
<dbReference type="Gene3D" id="3.40.50.2300">
    <property type="match status" value="1"/>
</dbReference>
<dbReference type="AlphaFoldDB" id="A0A482J2N0"/>
<dbReference type="Pfam" id="PF00072">
    <property type="entry name" value="Response_reg"/>
    <property type="match status" value="1"/>
</dbReference>
<dbReference type="OrthoDB" id="8964771at2"/>
<keyword evidence="1 2" id="KW-0597">Phosphoprotein</keyword>
<dbReference type="PROSITE" id="PS50110">
    <property type="entry name" value="RESPONSE_REGULATORY"/>
    <property type="match status" value="1"/>
</dbReference>
<evidence type="ECO:0000256" key="2">
    <source>
        <dbReference type="PROSITE-ProRule" id="PRU00169"/>
    </source>
</evidence>